<keyword evidence="1" id="KW-1133">Transmembrane helix</keyword>
<keyword evidence="4" id="KW-1185">Reference proteome</keyword>
<reference evidence="3 4" key="1">
    <citation type="submission" date="2019-02" db="EMBL/GenBank/DDBJ databases">
        <title>Genome sequencing of the rare red list fungi Phlebia centrifuga.</title>
        <authorList>
            <person name="Buettner E."/>
            <person name="Kellner H."/>
        </authorList>
    </citation>
    <scope>NUCLEOTIDE SEQUENCE [LARGE SCALE GENOMIC DNA]</scope>
    <source>
        <strain evidence="3 4">DSM 108282</strain>
    </source>
</reference>
<feature type="domain" description="DUF6533" evidence="2">
    <location>
        <begin position="24"/>
        <end position="69"/>
    </location>
</feature>
<dbReference type="InterPro" id="IPR045340">
    <property type="entry name" value="DUF6533"/>
</dbReference>
<name>A0A4S4KNN5_9APHY</name>
<evidence type="ECO:0000259" key="2">
    <source>
        <dbReference type="Pfam" id="PF20151"/>
    </source>
</evidence>
<keyword evidence="1" id="KW-0472">Membrane</keyword>
<keyword evidence="1" id="KW-0812">Transmembrane</keyword>
<gene>
    <name evidence="3" type="ORF">EW026_g2345</name>
</gene>
<evidence type="ECO:0000313" key="4">
    <source>
        <dbReference type="Proteomes" id="UP000309038"/>
    </source>
</evidence>
<organism evidence="3 4">
    <name type="scientific">Hermanssonia centrifuga</name>
    <dbReference type="NCBI Taxonomy" id="98765"/>
    <lineage>
        <taxon>Eukaryota</taxon>
        <taxon>Fungi</taxon>
        <taxon>Dikarya</taxon>
        <taxon>Basidiomycota</taxon>
        <taxon>Agaricomycotina</taxon>
        <taxon>Agaricomycetes</taxon>
        <taxon>Polyporales</taxon>
        <taxon>Meruliaceae</taxon>
        <taxon>Hermanssonia</taxon>
    </lineage>
</organism>
<dbReference type="EMBL" id="SGPJ01000058">
    <property type="protein sequence ID" value="THH00149.1"/>
    <property type="molecule type" value="Genomic_DNA"/>
</dbReference>
<protein>
    <recommendedName>
        <fullName evidence="2">DUF6533 domain-containing protein</fullName>
    </recommendedName>
</protein>
<evidence type="ECO:0000256" key="1">
    <source>
        <dbReference type="SAM" id="Phobius"/>
    </source>
</evidence>
<dbReference type="AlphaFoldDB" id="A0A4S4KNN5"/>
<comment type="caution">
    <text evidence="3">The sequence shown here is derived from an EMBL/GenBank/DDBJ whole genome shotgun (WGS) entry which is preliminary data.</text>
</comment>
<dbReference type="Proteomes" id="UP000309038">
    <property type="component" value="Unassembled WGS sequence"/>
</dbReference>
<accession>A0A4S4KNN5</accession>
<feature type="transmembrane region" description="Helical" evidence="1">
    <location>
        <begin position="65"/>
        <end position="86"/>
    </location>
</feature>
<proteinExistence type="predicted"/>
<sequence>MPFDPTLDGHEIVQALQDANATRYLGAVGLVILFYDHLLTLPDEVKLVWGAPASFAKYAFLLNRYLVLASLITVAHAMAGFVPNAYSDAG</sequence>
<evidence type="ECO:0000313" key="3">
    <source>
        <dbReference type="EMBL" id="THH00149.1"/>
    </source>
</evidence>
<dbReference type="Pfam" id="PF20151">
    <property type="entry name" value="DUF6533"/>
    <property type="match status" value="1"/>
</dbReference>